<dbReference type="Proteomes" id="UP000741360">
    <property type="component" value="Unassembled WGS sequence"/>
</dbReference>
<dbReference type="PROSITE" id="PS50293">
    <property type="entry name" value="TPR_REGION"/>
    <property type="match status" value="1"/>
</dbReference>
<name>A0A932GND8_UNCTE</name>
<comment type="caution">
    <text evidence="6">The sequence shown here is derived from an EMBL/GenBank/DDBJ whole genome shotgun (WGS) entry which is preliminary data.</text>
</comment>
<dbReference type="SUPFAM" id="SSF48452">
    <property type="entry name" value="TPR-like"/>
    <property type="match status" value="1"/>
</dbReference>
<dbReference type="PROSITE" id="PS50005">
    <property type="entry name" value="TPR"/>
    <property type="match status" value="1"/>
</dbReference>
<dbReference type="InterPro" id="IPR013105">
    <property type="entry name" value="TPR_2"/>
</dbReference>
<dbReference type="EMBL" id="JACPSX010000056">
    <property type="protein sequence ID" value="MBI3014119.1"/>
    <property type="molecule type" value="Genomic_DNA"/>
</dbReference>
<organism evidence="6 7">
    <name type="scientific">Tectimicrobiota bacterium</name>
    <dbReference type="NCBI Taxonomy" id="2528274"/>
    <lineage>
        <taxon>Bacteria</taxon>
        <taxon>Pseudomonadati</taxon>
        <taxon>Nitrospinota/Tectimicrobiota group</taxon>
        <taxon>Candidatus Tectimicrobiota</taxon>
    </lineage>
</organism>
<evidence type="ECO:0000256" key="4">
    <source>
        <dbReference type="SAM" id="MobiDB-lite"/>
    </source>
</evidence>
<feature type="transmembrane region" description="Helical" evidence="5">
    <location>
        <begin position="44"/>
        <end position="63"/>
    </location>
</feature>
<keyword evidence="5" id="KW-1133">Transmembrane helix</keyword>
<evidence type="ECO:0000256" key="2">
    <source>
        <dbReference type="ARBA" id="ARBA00022803"/>
    </source>
</evidence>
<dbReference type="InterPro" id="IPR011990">
    <property type="entry name" value="TPR-like_helical_dom_sf"/>
</dbReference>
<dbReference type="Pfam" id="PF07719">
    <property type="entry name" value="TPR_2"/>
    <property type="match status" value="1"/>
</dbReference>
<reference evidence="6" key="1">
    <citation type="submission" date="2020-07" db="EMBL/GenBank/DDBJ databases">
        <title>Huge and variable diversity of episymbiotic CPR bacteria and DPANN archaea in groundwater ecosystems.</title>
        <authorList>
            <person name="He C.Y."/>
            <person name="Keren R."/>
            <person name="Whittaker M."/>
            <person name="Farag I.F."/>
            <person name="Doudna J."/>
            <person name="Cate J.H.D."/>
            <person name="Banfield J.F."/>
        </authorList>
    </citation>
    <scope>NUCLEOTIDE SEQUENCE</scope>
    <source>
        <strain evidence="6">NC_groundwater_717_Ag_S-0.2um_59_8</strain>
    </source>
</reference>
<keyword evidence="5" id="KW-0472">Membrane</keyword>
<evidence type="ECO:0000256" key="3">
    <source>
        <dbReference type="PROSITE-ProRule" id="PRU00339"/>
    </source>
</evidence>
<feature type="repeat" description="TPR" evidence="3">
    <location>
        <begin position="227"/>
        <end position="260"/>
    </location>
</feature>
<keyword evidence="1" id="KW-0677">Repeat</keyword>
<evidence type="ECO:0000313" key="7">
    <source>
        <dbReference type="Proteomes" id="UP000741360"/>
    </source>
</evidence>
<feature type="compositionally biased region" description="Basic and acidic residues" evidence="4">
    <location>
        <begin position="130"/>
        <end position="150"/>
    </location>
</feature>
<feature type="non-terminal residue" evidence="6">
    <location>
        <position position="281"/>
    </location>
</feature>
<feature type="region of interest" description="Disordered" evidence="4">
    <location>
        <begin position="70"/>
        <end position="227"/>
    </location>
</feature>
<protein>
    <submittedName>
        <fullName evidence="6">Tetratricopeptide repeat protein</fullName>
    </submittedName>
</protein>
<feature type="compositionally biased region" description="Pro residues" evidence="4">
    <location>
        <begin position="81"/>
        <end position="96"/>
    </location>
</feature>
<proteinExistence type="predicted"/>
<dbReference type="Gene3D" id="1.25.40.10">
    <property type="entry name" value="Tetratricopeptide repeat domain"/>
    <property type="match status" value="1"/>
</dbReference>
<accession>A0A932GND8</accession>
<evidence type="ECO:0000256" key="1">
    <source>
        <dbReference type="ARBA" id="ARBA00022737"/>
    </source>
</evidence>
<gene>
    <name evidence="6" type="ORF">HYY65_03415</name>
</gene>
<dbReference type="InterPro" id="IPR019734">
    <property type="entry name" value="TPR_rpt"/>
</dbReference>
<keyword evidence="2 3" id="KW-0802">TPR repeat</keyword>
<dbReference type="AlphaFoldDB" id="A0A932GND8"/>
<evidence type="ECO:0000256" key="5">
    <source>
        <dbReference type="SAM" id="Phobius"/>
    </source>
</evidence>
<keyword evidence="5" id="KW-0812">Transmembrane</keyword>
<dbReference type="SMART" id="SM00028">
    <property type="entry name" value="TPR"/>
    <property type="match status" value="1"/>
</dbReference>
<evidence type="ECO:0000313" key="6">
    <source>
        <dbReference type="EMBL" id="MBI3014119.1"/>
    </source>
</evidence>
<sequence length="281" mass="30088">MSIIHEALKKLERQGTQPDPFLPALRDSSNQAGDVRRGWNGRTWMLAVLLLLSFIGGGLWATLKPEQSPLPGEAMTASSPVVPPPQAVSPLTPPLSTPKGHPGYPGERVSEEDALLPSREKVGEGALPSRSRERVGERELSSPSTERGEKMVSPSGEKVESGTSASAGRTPGTGGQKAKARGGSGGIVSEAPQRVHVPTVAFSSPPKLKIPVLPKKEEGNVPEPGNAEEYFRRGVQLWKEKNVPEAAKAFEKTLELNPKLAEAANNLGNLYFEQNLFEKAI</sequence>